<evidence type="ECO:0000313" key="1">
    <source>
        <dbReference type="EMBL" id="KAJ1159848.1"/>
    </source>
</evidence>
<keyword evidence="2" id="KW-1185">Reference proteome</keyword>
<accession>A0AAV7S6U1</accession>
<reference evidence="1" key="1">
    <citation type="journal article" date="2022" name="bioRxiv">
        <title>Sequencing and chromosome-scale assembly of the giantPleurodeles waltlgenome.</title>
        <authorList>
            <person name="Brown T."/>
            <person name="Elewa A."/>
            <person name="Iarovenko S."/>
            <person name="Subramanian E."/>
            <person name="Araus A.J."/>
            <person name="Petzold A."/>
            <person name="Susuki M."/>
            <person name="Suzuki K.-i.T."/>
            <person name="Hayashi T."/>
            <person name="Toyoda A."/>
            <person name="Oliveira C."/>
            <person name="Osipova E."/>
            <person name="Leigh N.D."/>
            <person name="Simon A."/>
            <person name="Yun M.H."/>
        </authorList>
    </citation>
    <scope>NUCLEOTIDE SEQUENCE</scope>
    <source>
        <strain evidence="1">20211129_DDA</strain>
        <tissue evidence="1">Liver</tissue>
    </source>
</reference>
<name>A0AAV7S6U1_PLEWA</name>
<gene>
    <name evidence="1" type="ORF">NDU88_000352</name>
</gene>
<sequence>MCISRTTRGTTAFSQATAVMRRSLDEVELQCKFLLCRHRAAQVQLKGCVGSDERRGCYAQFQRPPQGFHRRECEVLVPRKSITVLVPGAIADNDLTDIWHARHPSSAEGICIGSTHNT</sequence>
<dbReference type="EMBL" id="JANPWB010000008">
    <property type="protein sequence ID" value="KAJ1159848.1"/>
    <property type="molecule type" value="Genomic_DNA"/>
</dbReference>
<protein>
    <submittedName>
        <fullName evidence="1">Uncharacterized protein</fullName>
    </submittedName>
</protein>
<evidence type="ECO:0000313" key="2">
    <source>
        <dbReference type="Proteomes" id="UP001066276"/>
    </source>
</evidence>
<dbReference type="AlphaFoldDB" id="A0AAV7S6U1"/>
<dbReference type="Proteomes" id="UP001066276">
    <property type="component" value="Chromosome 4_2"/>
</dbReference>
<comment type="caution">
    <text evidence="1">The sequence shown here is derived from an EMBL/GenBank/DDBJ whole genome shotgun (WGS) entry which is preliminary data.</text>
</comment>
<proteinExistence type="predicted"/>
<organism evidence="1 2">
    <name type="scientific">Pleurodeles waltl</name>
    <name type="common">Iberian ribbed newt</name>
    <dbReference type="NCBI Taxonomy" id="8319"/>
    <lineage>
        <taxon>Eukaryota</taxon>
        <taxon>Metazoa</taxon>
        <taxon>Chordata</taxon>
        <taxon>Craniata</taxon>
        <taxon>Vertebrata</taxon>
        <taxon>Euteleostomi</taxon>
        <taxon>Amphibia</taxon>
        <taxon>Batrachia</taxon>
        <taxon>Caudata</taxon>
        <taxon>Salamandroidea</taxon>
        <taxon>Salamandridae</taxon>
        <taxon>Pleurodelinae</taxon>
        <taxon>Pleurodeles</taxon>
    </lineage>
</organism>